<keyword evidence="3" id="KW-0597">Phosphoprotein</keyword>
<feature type="domain" description="Carrier" evidence="5">
    <location>
        <begin position="964"/>
        <end position="1038"/>
    </location>
</feature>
<dbReference type="PANTHER" id="PTHR45527">
    <property type="entry name" value="NONRIBOSOMAL PEPTIDE SYNTHETASE"/>
    <property type="match status" value="1"/>
</dbReference>
<dbReference type="PROSITE" id="PS50075">
    <property type="entry name" value="CARRIER"/>
    <property type="match status" value="1"/>
</dbReference>
<dbReference type="Gene3D" id="3.30.300.30">
    <property type="match status" value="1"/>
</dbReference>
<dbReference type="InterPro" id="IPR023213">
    <property type="entry name" value="CAT-like_dom_sf"/>
</dbReference>
<evidence type="ECO:0000256" key="4">
    <source>
        <dbReference type="SAM" id="MobiDB-lite"/>
    </source>
</evidence>
<sequence>MSEAQTRRFPLTAVQAGVWYGHQADSSGHQYNVSQYVDFRGRLDVTLLAEAWRRLRQETEVMRISAVIEDDGLYQVVGEGDAELPLLDLTREADPEAAALDWMRTQALRPIDLTAEPSAYALLQLAPDRFFYYHCFHHILIDAYGESLLLRRLAQLYTALVANTPAPAAEFTTLDELAREEAAYHASQAFARDRAYWVERFADRPTPTRLVEDRAQGARSGGADVPTLNRAGALSEETERRLRESARSGAAEWPATLIAAMAAYTARTTRQREVVLTVPLTARMTPAMMRAPFLTANAMPLRLPVSDDDSLSSLLPTVVREIRVMLKHQRYLHEDLRRELGLAADGKGLLGVMINVMSFDLRLDFDGIPAALRSLLPATTGDLALHVFDRRDGHAPQLVFDADATLCDAVTLDGHQARFLRFLEAAVARPDTPVGELPLLSEAEERELIEGADDPRTRVPDTILPELFEDQVRRTPDAAALTTLDETLTYARLNARANRFARTLIAHGAGPERFVALALPRSTDFFVALLAVVKAGAAYVPIDVAYPAERVSRMLDDCAPVCVVTAQDSDLVVPAGVPRLTVDAPGRRVEADHDVTQEERAGRLGAANAAYMIYTSGSTGLPKGVVISQGSVVSFAGVYARVLRVEPHHRVLQFLSLSFDASGADFWPVWKVGARVVLTPPHASLPGPELTEFMREQRITHAGWTPTMAETIPDEELPDLVNLMVGGSAPSPGVIGRWSARCRVVNVYGPTENTVAATASVPLVGEQHAPIGIPLSNTRAFILDDELRPVPPGTMGELFVSGAGLARGYWRRPAVTAEAFLPCPFGPPGARMYRTGDLVRRRADGPLDYIGRTDGQVKIRGYRIETGEVQSVLTDHAEVASAEVLVREDERGERRLVGYVAPLAGTRPHAADIRAWARTRLPDFMVPAAVVVLVEQEWPLTVNGKVDTDRLPAPDFSALASGREPRTQREKVLCGLMAEALGLERVGTDDSFFDLGGDSIIATRLASAAYREGVAITVRDIFQHRTVETLAAASGPGDPGGERAESGPVLLPDEDEVLARLRRTRPGVTEVLPLSPLQEGFLFHELLHEGDADVYAAQLQMDLRGELDATALRAAAQQVIDRHGNLRAAFVHDVGDRAVQAIHASLSVPWVTADLSELTPGQREERATRLAADDRTRPFDLARPPLLRFRLLALAPGLHRLVITGHHILVDAWSTPVLLRELFALYEGPAQAGPLPAVTPYRAYLSWVAAQDGAAADRAWTVALAGLAGPTLVAPGAAESSRLEQHTLATRLTPSDTTRLVAWCRHHGVTLNTAVQGVWALQLSRWTGSDDVVFGTSVSGRPPEVPGMERMVGLFTNTLPVRVRLRPDVKLCDLLVQLQDEQAQLMDHQHLGLSRIQQLTGFSALFDTTTVFLDASMNAKDLDITAGELRVATHALVEGTPYPLRLAAIRGEFLELALNHRPDVISAKTARDLIDRCSDLLVSLADDPEQLVSEAGAPSEAEQARMLAEWGGYGA</sequence>
<dbReference type="Gene3D" id="3.40.50.12780">
    <property type="entry name" value="N-terminal domain of ligase-like"/>
    <property type="match status" value="1"/>
</dbReference>
<dbReference type="Proteomes" id="UP000829992">
    <property type="component" value="Chromosome"/>
</dbReference>
<dbReference type="SUPFAM" id="SSF52777">
    <property type="entry name" value="CoA-dependent acyltransferases"/>
    <property type="match status" value="4"/>
</dbReference>
<dbReference type="Pfam" id="PF00550">
    <property type="entry name" value="PP-binding"/>
    <property type="match status" value="1"/>
</dbReference>
<protein>
    <submittedName>
        <fullName evidence="6">Amino acid adenylation domain-containing protein</fullName>
    </submittedName>
</protein>
<dbReference type="SUPFAM" id="SSF47336">
    <property type="entry name" value="ACP-like"/>
    <property type="match status" value="1"/>
</dbReference>
<dbReference type="InterPro" id="IPR042099">
    <property type="entry name" value="ANL_N_sf"/>
</dbReference>
<dbReference type="NCBIfam" id="TIGR01733">
    <property type="entry name" value="AA-adenyl-dom"/>
    <property type="match status" value="1"/>
</dbReference>
<accession>A0ABY4PRM2</accession>
<dbReference type="InterPro" id="IPR009081">
    <property type="entry name" value="PP-bd_ACP"/>
</dbReference>
<keyword evidence="2" id="KW-0596">Phosphopantetheine</keyword>
<reference evidence="6 7" key="1">
    <citation type="submission" date="2022-05" db="EMBL/GenBank/DDBJ databases">
        <authorList>
            <person name="Zhou X."/>
            <person name="Li K."/>
            <person name="Man Y."/>
        </authorList>
    </citation>
    <scope>NUCLEOTIDE SEQUENCE [LARGE SCALE GENOMIC DNA]</scope>
    <source>
        <strain evidence="6 7">MS405</strain>
    </source>
</reference>
<gene>
    <name evidence="6" type="ORF">M4V62_11860</name>
</gene>
<dbReference type="SMART" id="SM01294">
    <property type="entry name" value="PKS_PP_betabranch"/>
    <property type="match status" value="1"/>
</dbReference>
<evidence type="ECO:0000256" key="2">
    <source>
        <dbReference type="ARBA" id="ARBA00022450"/>
    </source>
</evidence>
<proteinExistence type="predicted"/>
<keyword evidence="7" id="KW-1185">Reference proteome</keyword>
<dbReference type="Gene3D" id="1.10.1200.10">
    <property type="entry name" value="ACP-like"/>
    <property type="match status" value="1"/>
</dbReference>
<dbReference type="InterPro" id="IPR006162">
    <property type="entry name" value="Ppantetheine_attach_site"/>
</dbReference>
<dbReference type="InterPro" id="IPR045851">
    <property type="entry name" value="AMP-bd_C_sf"/>
</dbReference>
<dbReference type="InterPro" id="IPR000873">
    <property type="entry name" value="AMP-dep_synth/lig_dom"/>
</dbReference>
<dbReference type="Gene3D" id="3.30.559.10">
    <property type="entry name" value="Chloramphenicol acetyltransferase-like domain"/>
    <property type="match status" value="2"/>
</dbReference>
<dbReference type="Pfam" id="PF00668">
    <property type="entry name" value="Condensation"/>
    <property type="match status" value="2"/>
</dbReference>
<evidence type="ECO:0000259" key="5">
    <source>
        <dbReference type="PROSITE" id="PS50075"/>
    </source>
</evidence>
<evidence type="ECO:0000313" key="7">
    <source>
        <dbReference type="Proteomes" id="UP000829992"/>
    </source>
</evidence>
<dbReference type="SUPFAM" id="SSF56801">
    <property type="entry name" value="Acetyl-CoA synthetase-like"/>
    <property type="match status" value="1"/>
</dbReference>
<dbReference type="EMBL" id="CP097289">
    <property type="protein sequence ID" value="UQT55737.1"/>
    <property type="molecule type" value="Genomic_DNA"/>
</dbReference>
<dbReference type="InterPro" id="IPR010071">
    <property type="entry name" value="AA_adenyl_dom"/>
</dbReference>
<dbReference type="PANTHER" id="PTHR45527:SF1">
    <property type="entry name" value="FATTY ACID SYNTHASE"/>
    <property type="match status" value="1"/>
</dbReference>
<dbReference type="InterPro" id="IPR020845">
    <property type="entry name" value="AMP-binding_CS"/>
</dbReference>
<name>A0ABY4PRM2_9ACTN</name>
<dbReference type="RefSeq" id="WP_249587225.1">
    <property type="nucleotide sequence ID" value="NZ_BAAAQL010000008.1"/>
</dbReference>
<dbReference type="PROSITE" id="PS00012">
    <property type="entry name" value="PHOSPHOPANTETHEINE"/>
    <property type="match status" value="1"/>
</dbReference>
<dbReference type="InterPro" id="IPR036736">
    <property type="entry name" value="ACP-like_sf"/>
</dbReference>
<dbReference type="PROSITE" id="PS00455">
    <property type="entry name" value="AMP_BINDING"/>
    <property type="match status" value="1"/>
</dbReference>
<dbReference type="Pfam" id="PF00501">
    <property type="entry name" value="AMP-binding"/>
    <property type="match status" value="1"/>
</dbReference>
<dbReference type="Pfam" id="PF13193">
    <property type="entry name" value="AMP-binding_C"/>
    <property type="match status" value="1"/>
</dbReference>
<feature type="region of interest" description="Disordered" evidence="4">
    <location>
        <begin position="213"/>
        <end position="239"/>
    </location>
</feature>
<dbReference type="InterPro" id="IPR001242">
    <property type="entry name" value="Condensation_dom"/>
</dbReference>
<dbReference type="InterPro" id="IPR025110">
    <property type="entry name" value="AMP-bd_C"/>
</dbReference>
<evidence type="ECO:0000256" key="3">
    <source>
        <dbReference type="ARBA" id="ARBA00022553"/>
    </source>
</evidence>
<comment type="cofactor">
    <cofactor evidence="1">
        <name>pantetheine 4'-phosphate</name>
        <dbReference type="ChEBI" id="CHEBI:47942"/>
    </cofactor>
</comment>
<evidence type="ECO:0000256" key="1">
    <source>
        <dbReference type="ARBA" id="ARBA00001957"/>
    </source>
</evidence>
<dbReference type="Gene3D" id="3.30.559.30">
    <property type="entry name" value="Nonribosomal peptide synthetase, condensation domain"/>
    <property type="match status" value="2"/>
</dbReference>
<organism evidence="6 7">
    <name type="scientific">Streptomyces durmitorensis</name>
    <dbReference type="NCBI Taxonomy" id="319947"/>
    <lineage>
        <taxon>Bacteria</taxon>
        <taxon>Bacillati</taxon>
        <taxon>Actinomycetota</taxon>
        <taxon>Actinomycetes</taxon>
        <taxon>Kitasatosporales</taxon>
        <taxon>Streptomycetaceae</taxon>
        <taxon>Streptomyces</taxon>
    </lineage>
</organism>
<evidence type="ECO:0000313" key="6">
    <source>
        <dbReference type="EMBL" id="UQT55737.1"/>
    </source>
</evidence>